<dbReference type="RefSeq" id="WP_183041589.1">
    <property type="nucleotide sequence ID" value="NZ_AZRV01000035.1"/>
</dbReference>
<dbReference type="Proteomes" id="UP000286235">
    <property type="component" value="Unassembled WGS sequence"/>
</dbReference>
<feature type="domain" description="YopX protein" evidence="1">
    <location>
        <begin position="7"/>
        <end position="124"/>
    </location>
</feature>
<evidence type="ECO:0000313" key="2">
    <source>
        <dbReference type="EMBL" id="RKO61667.1"/>
    </source>
</evidence>
<evidence type="ECO:0000259" key="1">
    <source>
        <dbReference type="Pfam" id="PF09643"/>
    </source>
</evidence>
<reference evidence="2 3" key="1">
    <citation type="submission" date="2013-12" db="EMBL/GenBank/DDBJ databases">
        <title>Genome and proteome characterization of Caldibacillus debilis GB1 derived from a cellulolytic aero-tolerant co-culture.</title>
        <authorList>
            <person name="Wushke S.T."/>
            <person name="Zhang X."/>
            <person name="Fristensky B."/>
            <person name="Wilkins J.A."/>
            <person name="Levin D.B."/>
            <person name="Sparling R."/>
        </authorList>
    </citation>
    <scope>NUCLEOTIDE SEQUENCE [LARGE SCALE GENOMIC DNA]</scope>
    <source>
        <strain evidence="2 3">GB1</strain>
    </source>
</reference>
<dbReference type="Pfam" id="PF09643">
    <property type="entry name" value="YopX"/>
    <property type="match status" value="1"/>
</dbReference>
<comment type="caution">
    <text evidence="2">The sequence shown here is derived from an EMBL/GenBank/DDBJ whole genome shotgun (WGS) entry which is preliminary data.</text>
</comment>
<dbReference type="InterPro" id="IPR023385">
    <property type="entry name" value="YopX-like_C"/>
</dbReference>
<dbReference type="AlphaFoldDB" id="A0A420VDC0"/>
<protein>
    <submittedName>
        <fullName evidence="2">YopX protein</fullName>
    </submittedName>
</protein>
<organism evidence="2 3">
    <name type="scientific">Caldibacillus debilis GB1</name>
    <dbReference type="NCBI Taxonomy" id="1339248"/>
    <lineage>
        <taxon>Bacteria</taxon>
        <taxon>Bacillati</taxon>
        <taxon>Bacillota</taxon>
        <taxon>Bacilli</taxon>
        <taxon>Bacillales</taxon>
        <taxon>Bacillaceae</taxon>
        <taxon>Caldibacillus</taxon>
    </lineage>
</organism>
<accession>A0A420VDC0</accession>
<dbReference type="SUPFAM" id="SSF159006">
    <property type="entry name" value="YopX-like"/>
    <property type="match status" value="1"/>
</dbReference>
<name>A0A420VDC0_9BACI</name>
<dbReference type="InterPro" id="IPR019096">
    <property type="entry name" value="YopX_protein"/>
</dbReference>
<sequence>MREIIRFRVWNPELKEMYILSKKGYLGGTGIYDDSVGHEKGIWMQFTGLKDCNGREIYEGDIVKWGHLEGNIENPVRIAIVEFDPDLQFRCINLDHIFRFGCFMYPSEVLEVIGNIYENPEWLEAEGNEHIPNQN</sequence>
<evidence type="ECO:0000313" key="3">
    <source>
        <dbReference type="Proteomes" id="UP000286235"/>
    </source>
</evidence>
<keyword evidence="3" id="KW-1185">Reference proteome</keyword>
<gene>
    <name evidence="2" type="ORF">Cdeb_01138</name>
</gene>
<dbReference type="EMBL" id="AZRV01000035">
    <property type="protein sequence ID" value="RKO61667.1"/>
    <property type="molecule type" value="Genomic_DNA"/>
</dbReference>
<proteinExistence type="predicted"/>
<dbReference type="Gene3D" id="2.30.30.290">
    <property type="entry name" value="YopX-like domains"/>
    <property type="match status" value="1"/>
</dbReference>